<sequence>MKIKIYGMASCSIAYGFSGKLLVSLRNPPPLSRQNYKKLPSGGGLSEETGKI</sequence>
<evidence type="ECO:0000256" key="1">
    <source>
        <dbReference type="SAM" id="MobiDB-lite"/>
    </source>
</evidence>
<gene>
    <name evidence="2" type="ORF">NC653_007830</name>
</gene>
<organism evidence="2 3">
    <name type="scientific">Populus alba x Populus x berolinensis</name>
    <dbReference type="NCBI Taxonomy" id="444605"/>
    <lineage>
        <taxon>Eukaryota</taxon>
        <taxon>Viridiplantae</taxon>
        <taxon>Streptophyta</taxon>
        <taxon>Embryophyta</taxon>
        <taxon>Tracheophyta</taxon>
        <taxon>Spermatophyta</taxon>
        <taxon>Magnoliopsida</taxon>
        <taxon>eudicotyledons</taxon>
        <taxon>Gunneridae</taxon>
        <taxon>Pentapetalae</taxon>
        <taxon>rosids</taxon>
        <taxon>fabids</taxon>
        <taxon>Malpighiales</taxon>
        <taxon>Salicaceae</taxon>
        <taxon>Saliceae</taxon>
        <taxon>Populus</taxon>
    </lineage>
</organism>
<keyword evidence="3" id="KW-1185">Reference proteome</keyword>
<comment type="caution">
    <text evidence="2">The sequence shown here is derived from an EMBL/GenBank/DDBJ whole genome shotgun (WGS) entry which is preliminary data.</text>
</comment>
<evidence type="ECO:0000313" key="2">
    <source>
        <dbReference type="EMBL" id="KAJ7002470.1"/>
    </source>
</evidence>
<reference evidence="2" key="1">
    <citation type="journal article" date="2023" name="Mol. Ecol. Resour.">
        <title>Chromosome-level genome assembly of a triploid poplar Populus alba 'Berolinensis'.</title>
        <authorList>
            <person name="Chen S."/>
            <person name="Yu Y."/>
            <person name="Wang X."/>
            <person name="Wang S."/>
            <person name="Zhang T."/>
            <person name="Zhou Y."/>
            <person name="He R."/>
            <person name="Meng N."/>
            <person name="Wang Y."/>
            <person name="Liu W."/>
            <person name="Liu Z."/>
            <person name="Liu J."/>
            <person name="Guo Q."/>
            <person name="Huang H."/>
            <person name="Sederoff R.R."/>
            <person name="Wang G."/>
            <person name="Qu G."/>
            <person name="Chen S."/>
        </authorList>
    </citation>
    <scope>NUCLEOTIDE SEQUENCE</scope>
    <source>
        <strain evidence="2">SC-2020</strain>
    </source>
</reference>
<dbReference type="AlphaFoldDB" id="A0AAD6R631"/>
<protein>
    <submittedName>
        <fullName evidence="2">Uncharacterized protein</fullName>
    </submittedName>
</protein>
<feature type="region of interest" description="Disordered" evidence="1">
    <location>
        <begin position="33"/>
        <end position="52"/>
    </location>
</feature>
<proteinExistence type="predicted"/>
<accession>A0AAD6R631</accession>
<dbReference type="EMBL" id="JAQIZT010000003">
    <property type="protein sequence ID" value="KAJ7002470.1"/>
    <property type="molecule type" value="Genomic_DNA"/>
</dbReference>
<evidence type="ECO:0000313" key="3">
    <source>
        <dbReference type="Proteomes" id="UP001164929"/>
    </source>
</evidence>
<name>A0AAD6R631_9ROSI</name>
<dbReference type="Proteomes" id="UP001164929">
    <property type="component" value="Chromosome 3"/>
</dbReference>